<feature type="transmembrane region" description="Helical" evidence="1">
    <location>
        <begin position="98"/>
        <end position="120"/>
    </location>
</feature>
<name>A0ABQ9XJX2_9EUKA</name>
<evidence type="ECO:0000313" key="3">
    <source>
        <dbReference type="Proteomes" id="UP001281761"/>
    </source>
</evidence>
<dbReference type="Gene3D" id="1.25.10.10">
    <property type="entry name" value="Leucine-rich Repeat Variant"/>
    <property type="match status" value="1"/>
</dbReference>
<comment type="caution">
    <text evidence="2">The sequence shown here is derived from an EMBL/GenBank/DDBJ whole genome shotgun (WGS) entry which is preliminary data.</text>
</comment>
<dbReference type="Proteomes" id="UP001281761">
    <property type="component" value="Unassembled WGS sequence"/>
</dbReference>
<dbReference type="SUPFAM" id="SSF48371">
    <property type="entry name" value="ARM repeat"/>
    <property type="match status" value="1"/>
</dbReference>
<reference evidence="2 3" key="1">
    <citation type="journal article" date="2022" name="bioRxiv">
        <title>Genomics of Preaxostyla Flagellates Illuminates Evolutionary Transitions and the Path Towards Mitochondrial Loss.</title>
        <authorList>
            <person name="Novak L.V.F."/>
            <person name="Treitli S.C."/>
            <person name="Pyrih J."/>
            <person name="Halakuc P."/>
            <person name="Pipaliya S.V."/>
            <person name="Vacek V."/>
            <person name="Brzon O."/>
            <person name="Soukal P."/>
            <person name="Eme L."/>
            <person name="Dacks J.B."/>
            <person name="Karnkowska A."/>
            <person name="Elias M."/>
            <person name="Hampl V."/>
        </authorList>
    </citation>
    <scope>NUCLEOTIDE SEQUENCE [LARGE SCALE GENOMIC DNA]</scope>
    <source>
        <strain evidence="2">NAU3</strain>
        <tissue evidence="2">Gut</tissue>
    </source>
</reference>
<keyword evidence="1" id="KW-1133">Transmembrane helix</keyword>
<keyword evidence="3" id="KW-1185">Reference proteome</keyword>
<keyword evidence="1" id="KW-0472">Membrane</keyword>
<protein>
    <submittedName>
        <fullName evidence="2">Uncharacterized protein</fullName>
    </submittedName>
</protein>
<dbReference type="InterPro" id="IPR011989">
    <property type="entry name" value="ARM-like"/>
</dbReference>
<organism evidence="2 3">
    <name type="scientific">Blattamonas nauphoetae</name>
    <dbReference type="NCBI Taxonomy" id="2049346"/>
    <lineage>
        <taxon>Eukaryota</taxon>
        <taxon>Metamonada</taxon>
        <taxon>Preaxostyla</taxon>
        <taxon>Oxymonadida</taxon>
        <taxon>Blattamonas</taxon>
    </lineage>
</organism>
<dbReference type="InterPro" id="IPR016024">
    <property type="entry name" value="ARM-type_fold"/>
</dbReference>
<sequence>MNWQCNRNESAHEKVVVFRSLVATLTLNPAVDGSLKTKVVKFLKSMNPKNRKAADALICSFASFSDQSLTNFVQSIVVLISSPSRAIIKSAMQMLTSLVFRCSSAFHLLIVITALIPQLIITLNPQSLSFAKAEDIHRNLMKTITDSLWLISADGEAKLKIKTDSERQAVHETVLQKVVAPSTQYICHLCVNRYSIIDRVLSAYFLVLLVQFTQISPYYRPAMDFVLNMPVVLTIPSCLTFFEDDDTICNFLYAMVDAHRDWDETGGKERMLWNEMLRMLRMEGFEDVIEEKLRNDKNTNFSGEIVYSSIEWNNMQGMNSPEFE</sequence>
<dbReference type="EMBL" id="JARBJD010000100">
    <property type="protein sequence ID" value="KAK2952732.1"/>
    <property type="molecule type" value="Genomic_DNA"/>
</dbReference>
<proteinExistence type="predicted"/>
<evidence type="ECO:0000313" key="2">
    <source>
        <dbReference type="EMBL" id="KAK2952732.1"/>
    </source>
</evidence>
<evidence type="ECO:0000256" key="1">
    <source>
        <dbReference type="SAM" id="Phobius"/>
    </source>
</evidence>
<gene>
    <name evidence="2" type="ORF">BLNAU_12381</name>
</gene>
<accession>A0ABQ9XJX2</accession>
<keyword evidence="1" id="KW-0812">Transmembrane</keyword>